<evidence type="ECO:0000259" key="2">
    <source>
        <dbReference type="PROSITE" id="PS50404"/>
    </source>
</evidence>
<protein>
    <submittedName>
        <fullName evidence="3">Glutathione S-transferase</fullName>
        <ecNumber evidence="3">2.5.1.18</ecNumber>
    </submittedName>
</protein>
<dbReference type="InterPro" id="IPR036282">
    <property type="entry name" value="Glutathione-S-Trfase_C_sf"/>
</dbReference>
<dbReference type="SUPFAM" id="SSF47616">
    <property type="entry name" value="GST C-terminal domain-like"/>
    <property type="match status" value="1"/>
</dbReference>
<dbReference type="EC" id="2.5.1.18" evidence="3"/>
<dbReference type="InterPro" id="IPR004045">
    <property type="entry name" value="Glutathione_S-Trfase_N"/>
</dbReference>
<evidence type="ECO:0000313" key="3">
    <source>
        <dbReference type="EMBL" id="ABR14710.1"/>
    </source>
</evidence>
<reference evidence="4" key="4">
    <citation type="journal article" date="2013" name="Proc. Natl. Acad. Sci. U.S.A.">
        <title>Genome structure and metabolic features in the red seaweed Chondrus crispus shed light on evolution of the Archaeplastida.</title>
        <authorList>
            <person name="Collen J."/>
            <person name="Porcel B."/>
            <person name="Carre W."/>
            <person name="Ball S.G."/>
            <person name="Chaparro C."/>
            <person name="Tonon T."/>
            <person name="Barbeyron T."/>
            <person name="Michel G."/>
            <person name="Noel B."/>
            <person name="Valentin K."/>
            <person name="Elias M."/>
            <person name="Artiguenave F."/>
            <person name="Arun A."/>
            <person name="Aury J.M."/>
            <person name="Barbosa-Neto J.F."/>
            <person name="Bothwell J.H."/>
            <person name="Bouget F.Y."/>
            <person name="Brillet L."/>
            <person name="Cabello-Hurtado F."/>
            <person name="Capella-Gutierrez S."/>
            <person name="Charrier B."/>
            <person name="Cladiere L."/>
            <person name="Cock J.M."/>
            <person name="Coelho S.M."/>
            <person name="Colleoni C."/>
            <person name="Czjzek M."/>
            <person name="Da Silva C."/>
            <person name="Delage L."/>
            <person name="Denoeud F."/>
            <person name="Deschamps P."/>
            <person name="Dittami S.M."/>
            <person name="Gabalden T."/>
            <person name="Gachon C.M."/>
            <person name="Groisillier A."/>
            <person name="Herve C."/>
            <person name="Jabbari K."/>
            <person name="Katinka M."/>
            <person name="Kloareg B."/>
            <person name="Kowalczyk N."/>
            <person name="Labadie K."/>
            <person name="Leblanc C."/>
            <person name="Lopez P.J."/>
            <person name="McLachlan D.H."/>
            <person name="Meslet-Cladiere L."/>
            <person name="Moustafa A."/>
            <person name="Nehr Z."/>
            <person name="Nyvall Collen P."/>
            <person name="Panaud O."/>
            <person name="Partensky F."/>
            <person name="Poulain J."/>
            <person name="Rensing S.A."/>
            <person name="Rousvoal S."/>
            <person name="Samson G."/>
            <person name="Symeonidi A."/>
            <person name="Weissenbach J."/>
            <person name="Zambounis A."/>
            <person name="Wincker P."/>
            <person name="Boyen C."/>
        </authorList>
    </citation>
    <scope>NUCLEOTIDE SEQUENCE [LARGE SCALE GENOMIC DNA]</scope>
    <source>
        <strain evidence="4">Stackhouse</strain>
    </source>
</reference>
<dbReference type="AlphaFoldDB" id="B1N8I4"/>
<accession>B1N8I4</accession>
<dbReference type="Proteomes" id="UP000012073">
    <property type="component" value="Unassembled WGS sequence"/>
</dbReference>
<dbReference type="InterPro" id="IPR036249">
    <property type="entry name" value="Thioredoxin-like_sf"/>
</dbReference>
<dbReference type="PANTHER" id="PTHR44051:SF21">
    <property type="entry name" value="GLUTATHIONE S-TRANSFERASE FAMILY PROTEIN"/>
    <property type="match status" value="1"/>
</dbReference>
<reference evidence="4" key="5">
    <citation type="submission" date="2013-05" db="EMBL/GenBank/DDBJ databases">
        <authorList>
            <person name="Genoscope - CEA"/>
        </authorList>
    </citation>
    <scope>NUCLEOTIDE SEQUENCE</scope>
    <source>
        <strain evidence="4">Stackhouse</strain>
    </source>
</reference>
<gene>
    <name evidence="3" type="primary">GST3</name>
    <name evidence="4" type="ORF">CHC_T00008724001</name>
</gene>
<dbReference type="EMBL" id="HG001477">
    <property type="protein sequence ID" value="CDF32358.1"/>
    <property type="molecule type" value="Genomic_DNA"/>
</dbReference>
<dbReference type="EMBL" id="EF423559">
    <property type="protein sequence ID" value="ABR14710.1"/>
    <property type="molecule type" value="mRNA"/>
</dbReference>
<evidence type="ECO:0000313" key="5">
    <source>
        <dbReference type="Proteomes" id="UP000012073"/>
    </source>
</evidence>
<dbReference type="Gene3D" id="3.40.30.10">
    <property type="entry name" value="Glutaredoxin"/>
    <property type="match status" value="1"/>
</dbReference>
<evidence type="ECO:0000256" key="1">
    <source>
        <dbReference type="ARBA" id="ARBA00007409"/>
    </source>
</evidence>
<dbReference type="SUPFAM" id="SSF52833">
    <property type="entry name" value="Thioredoxin-like"/>
    <property type="match status" value="1"/>
</dbReference>
<feature type="domain" description="GST N-terminal" evidence="2">
    <location>
        <begin position="9"/>
        <end position="98"/>
    </location>
</feature>
<comment type="similarity">
    <text evidence="1">Belongs to the GST superfamily.</text>
</comment>
<reference evidence="3" key="2">
    <citation type="journal article" date="2008" name="Biochem. J.">
        <title>New members of the glutathione transferase family discovered in red and brown algae.</title>
        <authorList>
            <person name="Herve C."/>
            <person name="de Franco P.O."/>
            <person name="Groisillier A."/>
            <person name="Tonon T."/>
            <person name="Boyen C."/>
        </authorList>
    </citation>
    <scope>NUCLEOTIDE SEQUENCE</scope>
</reference>
<dbReference type="PANTHER" id="PTHR44051">
    <property type="entry name" value="GLUTATHIONE S-TRANSFERASE-RELATED"/>
    <property type="match status" value="1"/>
</dbReference>
<keyword evidence="3" id="KW-0808">Transferase</keyword>
<reference evidence="3" key="1">
    <citation type="journal article" date="2006" name="J. Phycol.">
        <title>An expressed sequence tag analysis of thallus and regenerating protoplasts of Chondrus crispus (Gigartinales, Rhodophyceae).</title>
        <authorList>
            <person name="Collen J."/>
            <person name="Roeder V."/>
            <person name="Rousvoal S."/>
            <person name="Collin O."/>
            <person name="Kloareg B."/>
            <person name="Boyen C."/>
        </authorList>
    </citation>
    <scope>NUCLEOTIDE SEQUENCE</scope>
</reference>
<dbReference type="Pfam" id="PF13409">
    <property type="entry name" value="GST_N_2"/>
    <property type="match status" value="1"/>
</dbReference>
<proteinExistence type="evidence at transcript level"/>
<dbReference type="RefSeq" id="XP_005712023.1">
    <property type="nucleotide sequence ID" value="XM_005711966.1"/>
</dbReference>
<dbReference type="OMA" id="CWAREID"/>
<name>B1N8I4_CHOCR</name>
<dbReference type="GO" id="GO:0004364">
    <property type="term" value="F:glutathione transferase activity"/>
    <property type="evidence" value="ECO:0007669"/>
    <property type="project" value="UniProtKB-EC"/>
</dbReference>
<evidence type="ECO:0000313" key="4">
    <source>
        <dbReference type="EMBL" id="CDF32358.1"/>
    </source>
</evidence>
<dbReference type="Gene3D" id="1.20.1050.10">
    <property type="match status" value="1"/>
</dbReference>
<dbReference type="Gramene" id="CDF32358">
    <property type="protein sequence ID" value="CDF32358"/>
    <property type="gene ID" value="CHC_T00008724001"/>
</dbReference>
<dbReference type="KEGG" id="ccp:CHC_T00008724001"/>
<dbReference type="PROSITE" id="PS50404">
    <property type="entry name" value="GST_NTER"/>
    <property type="match status" value="1"/>
</dbReference>
<sequence>MASSTLLTEYAVTLYEMTITRSLRVKWLAAELGILDDITLRPVALLNREQYQAPFKALNPMSAVPLLCLTHKETKEDTLVTESAAICHLLTDQIPTGSDFKPPATDIPAYAAYHRWIAFAAASMDSILWQIRLNEQLLPEKMRSATAAKVARNTFLKKVVPTLEQVFEGGAEFVCEPHWAGFSTADIMVGYACRWSMWYGLLDDSPVLLAYVERVMARKQFKRVFGDGKL</sequence>
<organism evidence="3">
    <name type="scientific">Chondrus crispus</name>
    <name type="common">Carrageen Irish moss</name>
    <name type="synonym">Polymorpha crispa</name>
    <dbReference type="NCBI Taxonomy" id="2769"/>
    <lineage>
        <taxon>Eukaryota</taxon>
        <taxon>Rhodophyta</taxon>
        <taxon>Florideophyceae</taxon>
        <taxon>Rhodymeniophycidae</taxon>
        <taxon>Gigartinales</taxon>
        <taxon>Gigartinaceae</taxon>
        <taxon>Chondrus</taxon>
    </lineage>
</organism>
<dbReference type="GeneID" id="17319737"/>
<reference evidence="5" key="3">
    <citation type="journal article" date="2013" name="Proc. Natl. Acad. Sci. U.S.A.">
        <title>Genome structure and metabolic features in the red seaweed Chondrus crispus shed light on evolution of the Archaeplastida.</title>
        <authorList>
            <person name="Collen J."/>
            <person name="Porcel B."/>
            <person name="Carre W."/>
            <person name="Ball S.G."/>
            <person name="Chaparro C."/>
            <person name="Tonon T."/>
            <person name="Barbeyron T."/>
            <person name="Michel G."/>
            <person name="Noel B."/>
            <person name="Valentin K."/>
            <person name="Elias M."/>
            <person name="Artiguenave F."/>
            <person name="Arun A."/>
            <person name="Aury J.M."/>
            <person name="Barbosa-Neto J.F."/>
            <person name="Bothwell J.H."/>
            <person name="Bouget F.Y."/>
            <person name="Brillet L."/>
            <person name="Cabello-Hurtado F."/>
            <person name="Capella-Gutierrez S."/>
            <person name="Charrier B."/>
            <person name="Cladiere L."/>
            <person name="Cock J.M."/>
            <person name="Coelho S.M."/>
            <person name="Colleoni C."/>
            <person name="Czjzek M."/>
            <person name="Da Silva C."/>
            <person name="Delage L."/>
            <person name="Denoeud F."/>
            <person name="Deschamps P."/>
            <person name="Dittami S.M."/>
            <person name="Gabaldon T."/>
            <person name="Gachon C.M."/>
            <person name="Groisillier A."/>
            <person name="Herve C."/>
            <person name="Jabbari K."/>
            <person name="Katinka M."/>
            <person name="Kloareg B."/>
            <person name="Kowalczyk N."/>
            <person name="Labadie K."/>
            <person name="Leblanc C."/>
            <person name="Lopez P.J."/>
            <person name="McLachlan D.H."/>
            <person name="Meslet-Cladiere L."/>
            <person name="Moustafa A."/>
            <person name="Nehr Z."/>
            <person name="Nyvall Collen P."/>
            <person name="Panaud O."/>
            <person name="Partensky F."/>
            <person name="Poulain J."/>
            <person name="Rensing S.A."/>
            <person name="Rousvoal S."/>
            <person name="Samson G."/>
            <person name="Symeonidi A."/>
            <person name="Weissenbach J."/>
            <person name="Zambounis A."/>
            <person name="Wincker P."/>
            <person name="Boyen C."/>
        </authorList>
    </citation>
    <scope>NUCLEOTIDE SEQUENCE [LARGE SCALE GENOMIC DNA]</scope>
    <source>
        <strain evidence="5">cv. Stackhouse</strain>
    </source>
</reference>
<keyword evidence="5" id="KW-1185">Reference proteome</keyword>